<proteinExistence type="inferred from homology"/>
<dbReference type="AlphaFoldDB" id="W2TRC2"/>
<evidence type="ECO:0000256" key="3">
    <source>
        <dbReference type="ARBA" id="ARBA00022898"/>
    </source>
</evidence>
<evidence type="ECO:0008006" key="8">
    <source>
        <dbReference type="Google" id="ProtNLM"/>
    </source>
</evidence>
<dbReference type="InterPro" id="IPR002129">
    <property type="entry name" value="PyrdxlP-dep_de-COase"/>
</dbReference>
<protein>
    <recommendedName>
        <fullName evidence="8">Pyridoxal-dependent decarboxylase domain protein</fullName>
    </recommendedName>
</protein>
<sequence>MLRYGTWLHVDAAYAGSTFIDPKYREVADGIENAHTINVNLRVVSDHRDWGLHLSRRFKALKVWFILRLCGVEGLRHYVNKN</sequence>
<keyword evidence="4 5" id="KW-0456">Lyase</keyword>
<dbReference type="GO" id="GO:0005737">
    <property type="term" value="C:cytoplasm"/>
    <property type="evidence" value="ECO:0007669"/>
    <property type="project" value="TreeGrafter"/>
</dbReference>
<keyword evidence="7" id="KW-1185">Reference proteome</keyword>
<name>W2TRC2_NECAM</name>
<gene>
    <name evidence="6" type="ORF">NECAME_17086</name>
</gene>
<dbReference type="EMBL" id="KI657916">
    <property type="protein sequence ID" value="ETN84600.1"/>
    <property type="molecule type" value="Genomic_DNA"/>
</dbReference>
<dbReference type="KEGG" id="nai:NECAME_17086"/>
<comment type="cofactor">
    <cofactor evidence="1 5">
        <name>pyridoxal 5'-phosphate</name>
        <dbReference type="ChEBI" id="CHEBI:597326"/>
    </cofactor>
</comment>
<keyword evidence="2" id="KW-0210">Decarboxylase</keyword>
<accession>W2TRC2</accession>
<keyword evidence="3 5" id="KW-0663">Pyridoxal phosphate</keyword>
<dbReference type="PANTHER" id="PTHR11999">
    <property type="entry name" value="GROUP II PYRIDOXAL-5-PHOSPHATE DECARBOXYLASE"/>
    <property type="match status" value="1"/>
</dbReference>
<dbReference type="Pfam" id="PF00282">
    <property type="entry name" value="Pyridoxal_deC"/>
    <property type="match status" value="2"/>
</dbReference>
<dbReference type="InterPro" id="IPR010977">
    <property type="entry name" value="Aromatic_deC"/>
</dbReference>
<evidence type="ECO:0000256" key="2">
    <source>
        <dbReference type="ARBA" id="ARBA00022793"/>
    </source>
</evidence>
<evidence type="ECO:0000256" key="1">
    <source>
        <dbReference type="ARBA" id="ARBA00001933"/>
    </source>
</evidence>
<dbReference type="PANTHER" id="PTHR11999:SF70">
    <property type="entry name" value="MIP05841P"/>
    <property type="match status" value="1"/>
</dbReference>
<organism evidence="6 7">
    <name type="scientific">Necator americanus</name>
    <name type="common">Human hookworm</name>
    <dbReference type="NCBI Taxonomy" id="51031"/>
    <lineage>
        <taxon>Eukaryota</taxon>
        <taxon>Metazoa</taxon>
        <taxon>Ecdysozoa</taxon>
        <taxon>Nematoda</taxon>
        <taxon>Chromadorea</taxon>
        <taxon>Rhabditida</taxon>
        <taxon>Rhabditina</taxon>
        <taxon>Rhabditomorpha</taxon>
        <taxon>Strongyloidea</taxon>
        <taxon>Ancylostomatidae</taxon>
        <taxon>Bunostominae</taxon>
        <taxon>Necator</taxon>
    </lineage>
</organism>
<dbReference type="GO" id="GO:0016831">
    <property type="term" value="F:carboxy-lyase activity"/>
    <property type="evidence" value="ECO:0007669"/>
    <property type="project" value="UniProtKB-KW"/>
</dbReference>
<dbReference type="InterPro" id="IPR015421">
    <property type="entry name" value="PyrdxlP-dep_Trfase_major"/>
</dbReference>
<dbReference type="Proteomes" id="UP000053676">
    <property type="component" value="Unassembled WGS sequence"/>
</dbReference>
<reference evidence="7" key="1">
    <citation type="journal article" date="2014" name="Nat. Genet.">
        <title>Genome of the human hookworm Necator americanus.</title>
        <authorList>
            <person name="Tang Y.T."/>
            <person name="Gao X."/>
            <person name="Rosa B.A."/>
            <person name="Abubucker S."/>
            <person name="Hallsworth-Pepin K."/>
            <person name="Martin J."/>
            <person name="Tyagi R."/>
            <person name="Heizer E."/>
            <person name="Zhang X."/>
            <person name="Bhonagiri-Palsikar V."/>
            <person name="Minx P."/>
            <person name="Warren W.C."/>
            <person name="Wang Q."/>
            <person name="Zhan B."/>
            <person name="Hotez P.J."/>
            <person name="Sternberg P.W."/>
            <person name="Dougall A."/>
            <person name="Gaze S.T."/>
            <person name="Mulvenna J."/>
            <person name="Sotillo J."/>
            <person name="Ranganathan S."/>
            <person name="Rabelo E.M."/>
            <person name="Wilson R.K."/>
            <person name="Felgner P.L."/>
            <person name="Bethony J."/>
            <person name="Hawdon J.M."/>
            <person name="Gasser R.B."/>
            <person name="Loukas A."/>
            <person name="Mitreva M."/>
        </authorList>
    </citation>
    <scope>NUCLEOTIDE SEQUENCE [LARGE SCALE GENOMIC DNA]</scope>
</reference>
<dbReference type="Gene3D" id="3.40.640.10">
    <property type="entry name" value="Type I PLP-dependent aspartate aminotransferase-like (Major domain)"/>
    <property type="match status" value="2"/>
</dbReference>
<evidence type="ECO:0000313" key="7">
    <source>
        <dbReference type="Proteomes" id="UP000053676"/>
    </source>
</evidence>
<dbReference type="GO" id="GO:0019752">
    <property type="term" value="P:carboxylic acid metabolic process"/>
    <property type="evidence" value="ECO:0007669"/>
    <property type="project" value="InterPro"/>
</dbReference>
<dbReference type="OrthoDB" id="5832956at2759"/>
<comment type="similarity">
    <text evidence="5">Belongs to the group II decarboxylase family.</text>
</comment>
<dbReference type="GO" id="GO:0030170">
    <property type="term" value="F:pyridoxal phosphate binding"/>
    <property type="evidence" value="ECO:0007669"/>
    <property type="project" value="InterPro"/>
</dbReference>
<evidence type="ECO:0000256" key="4">
    <source>
        <dbReference type="ARBA" id="ARBA00023239"/>
    </source>
</evidence>
<dbReference type="STRING" id="51031.W2TRC2"/>
<dbReference type="SUPFAM" id="SSF53383">
    <property type="entry name" value="PLP-dependent transferases"/>
    <property type="match status" value="1"/>
</dbReference>
<dbReference type="InterPro" id="IPR015424">
    <property type="entry name" value="PyrdxlP-dep_Trfase"/>
</dbReference>
<evidence type="ECO:0000256" key="5">
    <source>
        <dbReference type="RuleBase" id="RU000382"/>
    </source>
</evidence>
<evidence type="ECO:0000313" key="6">
    <source>
        <dbReference type="EMBL" id="ETN84600.1"/>
    </source>
</evidence>